<dbReference type="CDD" id="cd03221">
    <property type="entry name" value="ABCF_EF-3"/>
    <property type="match status" value="2"/>
</dbReference>
<dbReference type="PROSITE" id="PS50893">
    <property type="entry name" value="ABC_TRANSPORTER_2"/>
    <property type="match status" value="2"/>
</dbReference>
<dbReference type="NCBIfam" id="NF000355">
    <property type="entry name" value="ribo_prot_ABC_F"/>
    <property type="match status" value="1"/>
</dbReference>
<dbReference type="EMBL" id="PEZJ01000021">
    <property type="protein sequence ID" value="PIS13898.1"/>
    <property type="molecule type" value="Genomic_DNA"/>
</dbReference>
<comment type="caution">
    <text evidence="5">The sequence shown here is derived from an EMBL/GenBank/DDBJ whole genome shotgun (WGS) entry which is preliminary data.</text>
</comment>
<evidence type="ECO:0000256" key="2">
    <source>
        <dbReference type="ARBA" id="ARBA00022840"/>
    </source>
</evidence>
<keyword evidence="2" id="KW-0067">ATP-binding</keyword>
<dbReference type="AlphaFoldDB" id="A0A2H0WPN3"/>
<name>A0A2H0WPN3_9BACT</name>
<dbReference type="PANTHER" id="PTHR42855">
    <property type="entry name" value="ABC TRANSPORTER ATP-BINDING SUBUNIT"/>
    <property type="match status" value="1"/>
</dbReference>
<dbReference type="InterPro" id="IPR003439">
    <property type="entry name" value="ABC_transporter-like_ATP-bd"/>
</dbReference>
<evidence type="ECO:0000259" key="4">
    <source>
        <dbReference type="PROSITE" id="PS50893"/>
    </source>
</evidence>
<dbReference type="Gene3D" id="3.40.50.300">
    <property type="entry name" value="P-loop containing nucleotide triphosphate hydrolases"/>
    <property type="match status" value="2"/>
</dbReference>
<evidence type="ECO:0000313" key="5">
    <source>
        <dbReference type="EMBL" id="PIS13898.1"/>
    </source>
</evidence>
<dbReference type="GO" id="GO:0005524">
    <property type="term" value="F:ATP binding"/>
    <property type="evidence" value="ECO:0007669"/>
    <property type="project" value="UniProtKB-KW"/>
</dbReference>
<dbReference type="InterPro" id="IPR027417">
    <property type="entry name" value="P-loop_NTPase"/>
</dbReference>
<dbReference type="SUPFAM" id="SSF52540">
    <property type="entry name" value="P-loop containing nucleoside triphosphate hydrolases"/>
    <property type="match status" value="2"/>
</dbReference>
<dbReference type="PROSITE" id="PS00211">
    <property type="entry name" value="ABC_TRANSPORTER_1"/>
    <property type="match status" value="1"/>
</dbReference>
<dbReference type="PANTHER" id="PTHR42855:SF1">
    <property type="entry name" value="ABC TRANSPORTER DOMAIN-CONTAINING PROTEIN"/>
    <property type="match status" value="1"/>
</dbReference>
<dbReference type="SMART" id="SM00382">
    <property type="entry name" value="AAA"/>
    <property type="match status" value="2"/>
</dbReference>
<dbReference type="InterPro" id="IPR051309">
    <property type="entry name" value="ABCF_ATPase"/>
</dbReference>
<proteinExistence type="predicted"/>
<dbReference type="InterPro" id="IPR017871">
    <property type="entry name" value="ABC_transporter-like_CS"/>
</dbReference>
<evidence type="ECO:0000313" key="6">
    <source>
        <dbReference type="Proteomes" id="UP000230033"/>
    </source>
</evidence>
<dbReference type="Pfam" id="PF00005">
    <property type="entry name" value="ABC_tran"/>
    <property type="match status" value="2"/>
</dbReference>
<gene>
    <name evidence="5" type="ORF">COT65_01755</name>
</gene>
<accession>A0A2H0WPN3</accession>
<feature type="region of interest" description="Disordered" evidence="3">
    <location>
        <begin position="337"/>
        <end position="356"/>
    </location>
</feature>
<dbReference type="GO" id="GO:0016887">
    <property type="term" value="F:ATP hydrolysis activity"/>
    <property type="evidence" value="ECO:0007669"/>
    <property type="project" value="InterPro"/>
</dbReference>
<keyword evidence="1" id="KW-0547">Nucleotide-binding</keyword>
<feature type="region of interest" description="Disordered" evidence="3">
    <location>
        <begin position="298"/>
        <end position="326"/>
    </location>
</feature>
<protein>
    <recommendedName>
        <fullName evidence="4">ABC transporter domain-containing protein</fullName>
    </recommendedName>
</protein>
<reference evidence="6" key="1">
    <citation type="submission" date="2017-09" db="EMBL/GenBank/DDBJ databases">
        <title>Depth-based differentiation of microbial function through sediment-hosted aquifers and enrichment of novel symbionts in the deep terrestrial subsurface.</title>
        <authorList>
            <person name="Probst A.J."/>
            <person name="Ladd B."/>
            <person name="Jarett J.K."/>
            <person name="Geller-Mcgrath D.E."/>
            <person name="Sieber C.M.K."/>
            <person name="Emerson J.B."/>
            <person name="Anantharaman K."/>
            <person name="Thomas B.C."/>
            <person name="Malmstrom R."/>
            <person name="Stieglmeier M."/>
            <person name="Klingl A."/>
            <person name="Woyke T."/>
            <person name="Ryan C.M."/>
            <person name="Banfield J.F."/>
        </authorList>
    </citation>
    <scope>NUCLEOTIDE SEQUENCE [LARGE SCALE GENOMIC DNA]</scope>
</reference>
<evidence type="ECO:0000256" key="3">
    <source>
        <dbReference type="SAM" id="MobiDB-lite"/>
    </source>
</evidence>
<evidence type="ECO:0000256" key="1">
    <source>
        <dbReference type="ARBA" id="ARBA00022741"/>
    </source>
</evidence>
<feature type="domain" description="ABC transporter" evidence="4">
    <location>
        <begin position="30"/>
        <end position="287"/>
    </location>
</feature>
<dbReference type="InterPro" id="IPR003593">
    <property type="entry name" value="AAA+_ATPase"/>
</dbReference>
<organism evidence="5 6">
    <name type="scientific">Candidatus Shapirobacteria bacterium CG09_land_8_20_14_0_10_47_13</name>
    <dbReference type="NCBI Taxonomy" id="1974481"/>
    <lineage>
        <taxon>Bacteria</taxon>
        <taxon>Candidatus Shapironibacteriota</taxon>
    </lineage>
</organism>
<sequence length="603" mass="67008">MIKQTMPPRTSEHIELSKLGEKGERAYRPLIALNLRLAYPDRTLLDGVSLTINQGEKIGLIGLNGSGKSTLLKILSGEVSPEAGTVSGGATVGFLPQNFDPDRERTVGEVITDGVRPLINGLAEYKTMSTRLAVNPTLLDDRDFADRYSRLESFLSANNGFFIEEKAREILKGLGVHRQDEDLLQATVGNFSGGEIIRIGLARALLSGPDALLLDEPTNHLDLRSRRWLGQFLKKWPSGLLVVSHDRHFLDQVTNQTVELAAGKLSAYGGNYSFYLEQKGLEEEARQRKETRMVREVRKAGKEKERLQERLAHSARRDLSQKPEDNDRFRAHYFKERAEKSAGGRRTKADRKAGELQKQLKEVKQKKPRRITPALEESEAHQRKLIIMARNLSCGYKGRTILSEINLTVFKGDRLAIFGDNGSGKSTLLKGLIGAPEVIISGERMTAEGLKLVYLDQNYALVDRKASVLDNLSGTTPQLSPQERRNHLARFLFSSTQEVQKIAGRLSGGEIARLSLAMVTASPIDLLVMDEPTNNLDIPTIEEIEIALADFEGAILIVSHDVVLLRNIGVNKAFYIKDGRLSQLKTSPLDEEEFLDELIGGGE</sequence>
<dbReference type="FunFam" id="3.40.50.300:FF:000011">
    <property type="entry name" value="Putative ABC transporter ATP-binding component"/>
    <property type="match status" value="1"/>
</dbReference>
<dbReference type="Proteomes" id="UP000230033">
    <property type="component" value="Unassembled WGS sequence"/>
</dbReference>
<feature type="domain" description="ABC transporter" evidence="4">
    <location>
        <begin position="387"/>
        <end position="603"/>
    </location>
</feature>